<dbReference type="RefSeq" id="XP_013898989.1">
    <property type="nucleotide sequence ID" value="XM_014043535.1"/>
</dbReference>
<feature type="compositionally biased region" description="Low complexity" evidence="1">
    <location>
        <begin position="147"/>
        <end position="166"/>
    </location>
</feature>
<feature type="region of interest" description="Disordered" evidence="1">
    <location>
        <begin position="147"/>
        <end position="301"/>
    </location>
</feature>
<feature type="compositionally biased region" description="Basic and acidic residues" evidence="1">
    <location>
        <begin position="190"/>
        <end position="206"/>
    </location>
</feature>
<reference evidence="2 3" key="1">
    <citation type="journal article" date="2013" name="BMC Genomics">
        <title>Reconstruction of the lipid metabolism for the microalga Monoraphidium neglectum from its genome sequence reveals characteristics suitable for biofuel production.</title>
        <authorList>
            <person name="Bogen C."/>
            <person name="Al-Dilaimi A."/>
            <person name="Albersmeier A."/>
            <person name="Wichmann J."/>
            <person name="Grundmann M."/>
            <person name="Rupp O."/>
            <person name="Lauersen K.J."/>
            <person name="Blifernez-Klassen O."/>
            <person name="Kalinowski J."/>
            <person name="Goesmann A."/>
            <person name="Mussgnug J.H."/>
            <person name="Kruse O."/>
        </authorList>
    </citation>
    <scope>NUCLEOTIDE SEQUENCE [LARGE SCALE GENOMIC DNA]</scope>
    <source>
        <strain evidence="2 3">SAG 48.87</strain>
    </source>
</reference>
<organism evidence="2 3">
    <name type="scientific">Monoraphidium neglectum</name>
    <dbReference type="NCBI Taxonomy" id="145388"/>
    <lineage>
        <taxon>Eukaryota</taxon>
        <taxon>Viridiplantae</taxon>
        <taxon>Chlorophyta</taxon>
        <taxon>core chlorophytes</taxon>
        <taxon>Chlorophyceae</taxon>
        <taxon>CS clade</taxon>
        <taxon>Sphaeropleales</taxon>
        <taxon>Selenastraceae</taxon>
        <taxon>Monoraphidium</taxon>
    </lineage>
</organism>
<keyword evidence="3" id="KW-1185">Reference proteome</keyword>
<sequence length="301" mass="30062">MAWNFLRDSLNTTLCLRYPPEKIAATAVFLSFQVCRRPLSLSAEPDPSAEEGEAVEAPRTFCDVCSILPKEVLEIGNEITANYIAALRHAPVPQLSPQPAALGRRPVALPNIESSVSGDRWMLQHKAGGGGSGGGGAAVAAGHQRVGVANGGAPPSGASEAAASGAGWRGGGSQGGDDGGAAVAGGGAARRADCGDRERRSRDGIEARAACGPSSWQQRARGGSSGNGGAGGQLPSSGDALGTGRDEGSAGAGLGRGGRGGWGPGGDSSRAGKRPLGAGGWDETGLEPGVKAPRSEGEWHE</sequence>
<dbReference type="KEGG" id="mng:MNEG_7994"/>
<dbReference type="SUPFAM" id="SSF47954">
    <property type="entry name" value="Cyclin-like"/>
    <property type="match status" value="1"/>
</dbReference>
<accession>A0A0D2M9H7</accession>
<dbReference type="STRING" id="145388.A0A0D2M9H7"/>
<dbReference type="EMBL" id="KK101691">
    <property type="protein sequence ID" value="KIY99969.1"/>
    <property type="molecule type" value="Genomic_DNA"/>
</dbReference>
<dbReference type="CDD" id="cd20546">
    <property type="entry name" value="CYCLIN_SpCG1C_ScCTK2-like_rpt2"/>
    <property type="match status" value="1"/>
</dbReference>
<feature type="compositionally biased region" description="Gly residues" evidence="1">
    <location>
        <begin position="223"/>
        <end position="232"/>
    </location>
</feature>
<feature type="compositionally biased region" description="Gly residues" evidence="1">
    <location>
        <begin position="167"/>
        <end position="188"/>
    </location>
</feature>
<protein>
    <recommendedName>
        <fullName evidence="4">Cyclin-like domain-containing protein</fullName>
    </recommendedName>
</protein>
<evidence type="ECO:0000313" key="3">
    <source>
        <dbReference type="Proteomes" id="UP000054498"/>
    </source>
</evidence>
<dbReference type="Gene3D" id="1.10.472.10">
    <property type="entry name" value="Cyclin-like"/>
    <property type="match status" value="1"/>
</dbReference>
<dbReference type="GeneID" id="25740870"/>
<gene>
    <name evidence="2" type="ORF">MNEG_7994</name>
</gene>
<feature type="compositionally biased region" description="Gly residues" evidence="1">
    <location>
        <begin position="250"/>
        <end position="266"/>
    </location>
</feature>
<dbReference type="AlphaFoldDB" id="A0A0D2M9H7"/>
<dbReference type="InterPro" id="IPR036915">
    <property type="entry name" value="Cyclin-like_sf"/>
</dbReference>
<dbReference type="OrthoDB" id="10264655at2759"/>
<proteinExistence type="predicted"/>
<evidence type="ECO:0008006" key="4">
    <source>
        <dbReference type="Google" id="ProtNLM"/>
    </source>
</evidence>
<name>A0A0D2M9H7_9CHLO</name>
<evidence type="ECO:0000256" key="1">
    <source>
        <dbReference type="SAM" id="MobiDB-lite"/>
    </source>
</evidence>
<dbReference type="Proteomes" id="UP000054498">
    <property type="component" value="Unassembled WGS sequence"/>
</dbReference>
<evidence type="ECO:0000313" key="2">
    <source>
        <dbReference type="EMBL" id="KIY99969.1"/>
    </source>
</evidence>